<dbReference type="EC" id="3.6.3.-" evidence="7"/>
<dbReference type="SUPFAM" id="SSF52540">
    <property type="entry name" value="P-loop containing nucleoside triphosphate hydrolases"/>
    <property type="match status" value="1"/>
</dbReference>
<dbReference type="PANTHER" id="PTHR42794">
    <property type="entry name" value="HEMIN IMPORT ATP-BINDING PROTEIN HMUV"/>
    <property type="match status" value="1"/>
</dbReference>
<keyword evidence="8" id="KW-1185">Reference proteome</keyword>
<dbReference type="PANTHER" id="PTHR42794:SF1">
    <property type="entry name" value="HEMIN IMPORT ATP-BINDING PROTEIN HMUV"/>
    <property type="match status" value="1"/>
</dbReference>
<dbReference type="SMART" id="SM00382">
    <property type="entry name" value="AAA"/>
    <property type="match status" value="1"/>
</dbReference>
<gene>
    <name evidence="7" type="primary">hmuV_1</name>
    <name evidence="7" type="ORF">TRM7557_01872</name>
</gene>
<keyword evidence="1" id="KW-0813">Transport</keyword>
<sequence>MALTAENLSVRLGRTRILRDIELSAKAGEITVVVGPNGSGKTTLLRALTGDVPYEGRVALNGVNTRGLSAADLAQLRAVLPQASALSFPFTVLEVVRLGLTTGQAVAGFDTSDRLPLAALRRVGLGGFEGRMFENLSGGEQQRVQLARVLVQIWDPVLKGTPRWLFLDEPVSALDIGHQLLVMEIAKDFARAGGGVLAVLHDLNLTSMIADQVILMHHGQVLGRGAAEDVLRNDTLSTAYGCDLKINTAPSSTKPWLLPQSAALPVLAVAE</sequence>
<dbReference type="Pfam" id="PF00005">
    <property type="entry name" value="ABC_tran"/>
    <property type="match status" value="1"/>
</dbReference>
<dbReference type="CDD" id="cd03214">
    <property type="entry name" value="ABC_Iron-Siderophores_B12_Hemin"/>
    <property type="match status" value="1"/>
</dbReference>
<dbReference type="OrthoDB" id="9805601at2"/>
<dbReference type="InterPro" id="IPR027417">
    <property type="entry name" value="P-loop_NTPase"/>
</dbReference>
<evidence type="ECO:0000256" key="1">
    <source>
        <dbReference type="ARBA" id="ARBA00022448"/>
    </source>
</evidence>
<dbReference type="InterPro" id="IPR017871">
    <property type="entry name" value="ABC_transporter-like_CS"/>
</dbReference>
<evidence type="ECO:0000313" key="7">
    <source>
        <dbReference type="EMBL" id="CUH78421.1"/>
    </source>
</evidence>
<dbReference type="InterPro" id="IPR003439">
    <property type="entry name" value="ABC_transporter-like_ATP-bd"/>
</dbReference>
<reference evidence="7 8" key="1">
    <citation type="submission" date="2015-09" db="EMBL/GenBank/DDBJ databases">
        <authorList>
            <consortium name="Swine Surveillance"/>
        </authorList>
    </citation>
    <scope>NUCLEOTIDE SEQUENCE [LARGE SCALE GENOMIC DNA]</scope>
    <source>
        <strain evidence="7 8">CECT 7557</strain>
    </source>
</reference>
<organism evidence="7 8">
    <name type="scientific">Tritonibacter multivorans</name>
    <dbReference type="NCBI Taxonomy" id="928856"/>
    <lineage>
        <taxon>Bacteria</taxon>
        <taxon>Pseudomonadati</taxon>
        <taxon>Pseudomonadota</taxon>
        <taxon>Alphaproteobacteria</taxon>
        <taxon>Rhodobacterales</taxon>
        <taxon>Paracoccaceae</taxon>
        <taxon>Tritonibacter</taxon>
    </lineage>
</organism>
<dbReference type="RefSeq" id="WP_058289942.1">
    <property type="nucleotide sequence ID" value="NZ_CYSD01000031.1"/>
</dbReference>
<evidence type="ECO:0000256" key="2">
    <source>
        <dbReference type="ARBA" id="ARBA00022741"/>
    </source>
</evidence>
<dbReference type="AlphaFoldDB" id="A0A0P1GTF7"/>
<keyword evidence="7" id="KW-0378">Hydrolase</keyword>
<feature type="domain" description="ABC transporter" evidence="6">
    <location>
        <begin position="3"/>
        <end position="243"/>
    </location>
</feature>
<accession>A0A0P1GTF7</accession>
<proteinExistence type="predicted"/>
<evidence type="ECO:0000313" key="8">
    <source>
        <dbReference type="Proteomes" id="UP000052022"/>
    </source>
</evidence>
<evidence type="ECO:0000256" key="3">
    <source>
        <dbReference type="ARBA" id="ARBA00022840"/>
    </source>
</evidence>
<dbReference type="NCBIfam" id="NF010068">
    <property type="entry name" value="PRK13548.1"/>
    <property type="match status" value="1"/>
</dbReference>
<dbReference type="InterPro" id="IPR003593">
    <property type="entry name" value="AAA+_ATPase"/>
</dbReference>
<dbReference type="EMBL" id="CYSD01000031">
    <property type="protein sequence ID" value="CUH78421.1"/>
    <property type="molecule type" value="Genomic_DNA"/>
</dbReference>
<dbReference type="PROSITE" id="PS50893">
    <property type="entry name" value="ABC_TRANSPORTER_2"/>
    <property type="match status" value="1"/>
</dbReference>
<evidence type="ECO:0000259" key="6">
    <source>
        <dbReference type="PROSITE" id="PS50893"/>
    </source>
</evidence>
<comment type="function">
    <text evidence="5">Part of the ABC transporter complex HmuTUV involved in hemin import. Responsible for energy coupling to the transport system.</text>
</comment>
<protein>
    <submittedName>
        <fullName evidence="7">Hemin import ATP-binding protein HmuV</fullName>
        <ecNumber evidence="7">3.6.3.-</ecNumber>
    </submittedName>
</protein>
<dbReference type="PROSITE" id="PS00211">
    <property type="entry name" value="ABC_TRANSPORTER_1"/>
    <property type="match status" value="1"/>
</dbReference>
<keyword evidence="3 7" id="KW-0067">ATP-binding</keyword>
<keyword evidence="2" id="KW-0547">Nucleotide-binding</keyword>
<evidence type="ECO:0000256" key="5">
    <source>
        <dbReference type="ARBA" id="ARBA00037066"/>
    </source>
</evidence>
<evidence type="ECO:0000256" key="4">
    <source>
        <dbReference type="ARBA" id="ARBA00022967"/>
    </source>
</evidence>
<keyword evidence="4" id="KW-1278">Translocase</keyword>
<dbReference type="Proteomes" id="UP000052022">
    <property type="component" value="Unassembled WGS sequence"/>
</dbReference>
<name>A0A0P1GTF7_9RHOB</name>
<dbReference type="Gene3D" id="3.40.50.300">
    <property type="entry name" value="P-loop containing nucleotide triphosphate hydrolases"/>
    <property type="match status" value="1"/>
</dbReference>
<dbReference type="STRING" id="928856.SAMN04488049_10843"/>
<dbReference type="GO" id="GO:0016887">
    <property type="term" value="F:ATP hydrolysis activity"/>
    <property type="evidence" value="ECO:0007669"/>
    <property type="project" value="InterPro"/>
</dbReference>
<dbReference type="GO" id="GO:0005524">
    <property type="term" value="F:ATP binding"/>
    <property type="evidence" value="ECO:0007669"/>
    <property type="project" value="UniProtKB-KW"/>
</dbReference>